<dbReference type="CDD" id="cd06867">
    <property type="entry name" value="PX_SNX41_42"/>
    <property type="match status" value="1"/>
</dbReference>
<feature type="compositionally biased region" description="Polar residues" evidence="8">
    <location>
        <begin position="153"/>
        <end position="168"/>
    </location>
</feature>
<proteinExistence type="inferred from homology"/>
<evidence type="ECO:0000313" key="10">
    <source>
        <dbReference type="EMBL" id="GME75009.1"/>
    </source>
</evidence>
<comment type="caution">
    <text evidence="10">The sequence shown here is derived from an EMBL/GenBank/DDBJ whole genome shotgun (WGS) entry which is preliminary data.</text>
</comment>
<comment type="subcellular location">
    <subcellularLocation>
        <location evidence="1">Endosome membrane</location>
        <topology evidence="1">Peripheral membrane protein</topology>
    </subcellularLocation>
</comment>
<evidence type="ECO:0000256" key="8">
    <source>
        <dbReference type="SAM" id="MobiDB-lite"/>
    </source>
</evidence>
<accession>A0A9W6WJ63</accession>
<evidence type="ECO:0000256" key="3">
    <source>
        <dbReference type="ARBA" id="ARBA00022448"/>
    </source>
</evidence>
<dbReference type="PROSITE" id="PS50195">
    <property type="entry name" value="PX"/>
    <property type="match status" value="1"/>
</dbReference>
<dbReference type="EMBL" id="BSXN01001930">
    <property type="protein sequence ID" value="GME75009.1"/>
    <property type="molecule type" value="Genomic_DNA"/>
</dbReference>
<keyword evidence="7" id="KW-0472">Membrane</keyword>
<evidence type="ECO:0000256" key="4">
    <source>
        <dbReference type="ARBA" id="ARBA00022753"/>
    </source>
</evidence>
<keyword evidence="6" id="KW-0446">Lipid-binding</keyword>
<feature type="region of interest" description="Disordered" evidence="8">
    <location>
        <begin position="153"/>
        <end position="209"/>
    </location>
</feature>
<dbReference type="InterPro" id="IPR036871">
    <property type="entry name" value="PX_dom_sf"/>
</dbReference>
<dbReference type="GO" id="GO:0042147">
    <property type="term" value="P:retrograde transport, endosome to Golgi"/>
    <property type="evidence" value="ECO:0007669"/>
    <property type="project" value="InterPro"/>
</dbReference>
<evidence type="ECO:0000313" key="11">
    <source>
        <dbReference type="Proteomes" id="UP001165120"/>
    </source>
</evidence>
<evidence type="ECO:0000256" key="7">
    <source>
        <dbReference type="ARBA" id="ARBA00023136"/>
    </source>
</evidence>
<dbReference type="PANTHER" id="PTHR46979:SF2">
    <property type="entry name" value="SORTING NEXIN-41"/>
    <property type="match status" value="1"/>
</dbReference>
<keyword evidence="4" id="KW-0967">Endosome</keyword>
<gene>
    <name evidence="10" type="ORF">Cboi02_000461500</name>
</gene>
<dbReference type="PANTHER" id="PTHR46979">
    <property type="entry name" value="SORTING NEXIN-41"/>
    <property type="match status" value="1"/>
</dbReference>
<keyword evidence="3" id="KW-0813">Transport</keyword>
<comment type="similarity">
    <text evidence="2">Belongs to the sorting nexin family.</text>
</comment>
<sequence length="667" mass="77331">MDFDDYDDFSHDNNPFSGSNHYYANGILSDNGSVTDIVSSSITANSDAFSSMIENQSNVEDQNRGKNKIINHNVMGTPHFQISDNYQPWDEVKTATNNSFDNNLQTSTLNKTVDASDFAQILSSNVYNPRNNNFSNHIDNEINDNKENIITSIEPNENHNTIDNTTLYNNKNNSDNDDNNNDGKDNNNKNNSNINHNNNQDNNTYKDESRSVITEHPIKITGYEILRDYKNLKTVFYKIELDSGDQLLRRYSDFASLRLFLLKLFQTRVIPPIPEKHSLGKLIRNPFNFKSDKHVIEQRIRMLNYFLDTLRSCDEIRNSNVLKKFLDPQEKNWEKVLHNPPFTTISSRSILLTSSRNPNIPNPYLTYLPNPSIYLSKKYNSKLNSSIFFPLECKIKKLLNITLKLESCIKKLIKDLQQQKESMAELGGLFNIFSIMEDYQKLVILENFGNKIDMTFLGIDVLIRSLIIKVKEPLLIYKLTLRGMLQLLNFRKLKELQLSYFQEIVLRKQSRMRSIIAALNSELKLQEVLHESILESPSLNRALENLRLRHSRHDIYSSSTLDYQNLTPVKSRYSNDDSQNSAISKSVQDHLLEELQTTNHDLTEKYIPCLNNLRDDVHYLSIQVENNINSELNSLISKLHNIIIFWKIDFQSEFQKEKSSVWNAAEV</sequence>
<keyword evidence="5" id="KW-0653">Protein transport</keyword>
<dbReference type="Proteomes" id="UP001165120">
    <property type="component" value="Unassembled WGS sequence"/>
</dbReference>
<organism evidence="10 11">
    <name type="scientific">Candida boidinii</name>
    <name type="common">Yeast</name>
    <dbReference type="NCBI Taxonomy" id="5477"/>
    <lineage>
        <taxon>Eukaryota</taxon>
        <taxon>Fungi</taxon>
        <taxon>Dikarya</taxon>
        <taxon>Ascomycota</taxon>
        <taxon>Saccharomycotina</taxon>
        <taxon>Pichiomycetes</taxon>
        <taxon>Pichiales</taxon>
        <taxon>Pichiaceae</taxon>
        <taxon>Ogataea</taxon>
        <taxon>Ogataea/Candida clade</taxon>
    </lineage>
</organism>
<dbReference type="AlphaFoldDB" id="A0A9W6WJ63"/>
<evidence type="ECO:0000256" key="2">
    <source>
        <dbReference type="ARBA" id="ARBA00010883"/>
    </source>
</evidence>
<dbReference type="GO" id="GO:0015031">
    <property type="term" value="P:protein transport"/>
    <property type="evidence" value="ECO:0007669"/>
    <property type="project" value="UniProtKB-KW"/>
</dbReference>
<dbReference type="Gene3D" id="3.30.1520.10">
    <property type="entry name" value="Phox-like domain"/>
    <property type="match status" value="1"/>
</dbReference>
<evidence type="ECO:0000259" key="9">
    <source>
        <dbReference type="PROSITE" id="PS50195"/>
    </source>
</evidence>
<evidence type="ECO:0000256" key="5">
    <source>
        <dbReference type="ARBA" id="ARBA00022927"/>
    </source>
</evidence>
<evidence type="ECO:0000256" key="6">
    <source>
        <dbReference type="ARBA" id="ARBA00023121"/>
    </source>
</evidence>
<keyword evidence="11" id="KW-1185">Reference proteome</keyword>
<dbReference type="Pfam" id="PF00787">
    <property type="entry name" value="PX"/>
    <property type="match status" value="1"/>
</dbReference>
<reference evidence="10" key="1">
    <citation type="submission" date="2023-04" db="EMBL/GenBank/DDBJ databases">
        <title>Candida boidinii NBRC 10035.</title>
        <authorList>
            <person name="Ichikawa N."/>
            <person name="Sato H."/>
            <person name="Tonouchi N."/>
        </authorList>
    </citation>
    <scope>NUCLEOTIDE SEQUENCE</scope>
    <source>
        <strain evidence="10">NBRC 10035</strain>
    </source>
</reference>
<dbReference type="GO" id="GO:0035091">
    <property type="term" value="F:phosphatidylinositol binding"/>
    <property type="evidence" value="ECO:0007669"/>
    <property type="project" value="InterPro"/>
</dbReference>
<dbReference type="GO" id="GO:0010008">
    <property type="term" value="C:endosome membrane"/>
    <property type="evidence" value="ECO:0007669"/>
    <property type="project" value="UniProtKB-SubCell"/>
</dbReference>
<dbReference type="InterPro" id="IPR051079">
    <property type="entry name" value="Sorting_Nexin_Autophagy"/>
</dbReference>
<dbReference type="GO" id="GO:0005829">
    <property type="term" value="C:cytosol"/>
    <property type="evidence" value="ECO:0007669"/>
    <property type="project" value="GOC"/>
</dbReference>
<dbReference type="InterPro" id="IPR001683">
    <property type="entry name" value="PX_dom"/>
</dbReference>
<name>A0A9W6WJ63_CANBO</name>
<feature type="compositionally biased region" description="Low complexity" evidence="8">
    <location>
        <begin position="188"/>
        <end position="203"/>
    </location>
</feature>
<protein>
    <submittedName>
        <fullName evidence="10">Unnamed protein product</fullName>
    </submittedName>
</protein>
<dbReference type="SMART" id="SM00312">
    <property type="entry name" value="PX"/>
    <property type="match status" value="1"/>
</dbReference>
<dbReference type="SUPFAM" id="SSF64268">
    <property type="entry name" value="PX domain"/>
    <property type="match status" value="1"/>
</dbReference>
<feature type="domain" description="PX" evidence="9">
    <location>
        <begin position="201"/>
        <end position="333"/>
    </location>
</feature>
<dbReference type="InterPro" id="IPR044106">
    <property type="entry name" value="PX_Snx41/Atg20"/>
</dbReference>
<evidence type="ECO:0000256" key="1">
    <source>
        <dbReference type="ARBA" id="ARBA00004481"/>
    </source>
</evidence>